<feature type="region of interest" description="Disordered" evidence="2">
    <location>
        <begin position="332"/>
        <end position="421"/>
    </location>
</feature>
<dbReference type="Gene3D" id="2.10.25.10">
    <property type="entry name" value="Laminin"/>
    <property type="match status" value="1"/>
</dbReference>
<keyword evidence="3" id="KW-1133">Transmembrane helix</keyword>
<sequence length="421" mass="46980">MVNYRLSILLFIFLVYSISTIEDDLFSNNITTQKSDKPQHGVDFLGPRWLSRTYKITCCRRGTPIAENPKLVSNWTETASDYAIDEKLLGSEQDDHCRVFQGTFLLSAAALYNSSFMGYGVQCKCPESTSSQLDQHCRQLPACQNGGYRSQSMGRRCSCPQPYFGEYCEKMCDQGQVLVGIDGHNYCSCLPFYQGETCADLVCLNGGFEMRGRCSCPHNFLGYHCEIDTNRTRANSRFQRYGQNSNEGGELFSRDISGTVFSLVMIIVLVVSMYLLMKHRMQVQSQFTNSRRDEMTRAAAIYGLDRNGAPGTMTTISRDDLRILPFVAAGIQPPPPYAVGRPRRNDSSLPPLPSYEDATKDTVIGTAANVPPLTSNNIEMQPTSTNTPTSSTPPPPFDGEEHQHPPSPARIERNVSTRRSL</sequence>
<evidence type="ECO:0000256" key="4">
    <source>
        <dbReference type="SAM" id="SignalP"/>
    </source>
</evidence>
<dbReference type="Proteomes" id="UP001152747">
    <property type="component" value="Unassembled WGS sequence"/>
</dbReference>
<comment type="caution">
    <text evidence="6">The sequence shown here is derived from an EMBL/GenBank/DDBJ whole genome shotgun (WGS) entry which is preliminary data.</text>
</comment>
<feature type="transmembrane region" description="Helical" evidence="3">
    <location>
        <begin position="256"/>
        <end position="277"/>
    </location>
</feature>
<evidence type="ECO:0000256" key="3">
    <source>
        <dbReference type="SAM" id="Phobius"/>
    </source>
</evidence>
<accession>A0A9P1IXB6</accession>
<feature type="chain" id="PRO_5040366030" description="EGF-like domain-containing protein" evidence="4">
    <location>
        <begin position="21"/>
        <end position="421"/>
    </location>
</feature>
<feature type="signal peptide" evidence="4">
    <location>
        <begin position="1"/>
        <end position="20"/>
    </location>
</feature>
<evidence type="ECO:0000313" key="6">
    <source>
        <dbReference type="EMBL" id="CAI5452749.1"/>
    </source>
</evidence>
<evidence type="ECO:0000256" key="1">
    <source>
        <dbReference type="PROSITE-ProRule" id="PRU00076"/>
    </source>
</evidence>
<keyword evidence="4" id="KW-0732">Signal</keyword>
<dbReference type="InterPro" id="IPR051830">
    <property type="entry name" value="NOTCH_homolog"/>
</dbReference>
<evidence type="ECO:0000313" key="7">
    <source>
        <dbReference type="Proteomes" id="UP001152747"/>
    </source>
</evidence>
<evidence type="ECO:0000259" key="5">
    <source>
        <dbReference type="PROSITE" id="PS50026"/>
    </source>
</evidence>
<protein>
    <recommendedName>
        <fullName evidence="5">EGF-like domain-containing protein</fullName>
    </recommendedName>
</protein>
<dbReference type="PROSITE" id="PS50026">
    <property type="entry name" value="EGF_3"/>
    <property type="match status" value="1"/>
</dbReference>
<reference evidence="6" key="1">
    <citation type="submission" date="2022-11" db="EMBL/GenBank/DDBJ databases">
        <authorList>
            <person name="Kikuchi T."/>
        </authorList>
    </citation>
    <scope>NUCLEOTIDE SEQUENCE</scope>
    <source>
        <strain evidence="6">PS1010</strain>
    </source>
</reference>
<dbReference type="PANTHER" id="PTHR24033">
    <property type="entry name" value="EGF-LIKE DOMAIN-CONTAINING PROTEIN"/>
    <property type="match status" value="1"/>
</dbReference>
<feature type="compositionally biased region" description="Basic and acidic residues" evidence="2">
    <location>
        <begin position="399"/>
        <end position="415"/>
    </location>
</feature>
<dbReference type="InterPro" id="IPR000742">
    <property type="entry name" value="EGF"/>
</dbReference>
<keyword evidence="3" id="KW-0812">Transmembrane</keyword>
<dbReference type="PANTHER" id="PTHR24033:SF151">
    <property type="entry name" value="NOTCH 2"/>
    <property type="match status" value="1"/>
</dbReference>
<dbReference type="OrthoDB" id="10266706at2759"/>
<keyword evidence="7" id="KW-1185">Reference proteome</keyword>
<feature type="disulfide bond" evidence="1">
    <location>
        <begin position="159"/>
        <end position="168"/>
    </location>
</feature>
<gene>
    <name evidence="6" type="ORF">CAMP_LOCUS15386</name>
</gene>
<proteinExistence type="predicted"/>
<dbReference type="AlphaFoldDB" id="A0A9P1IXB6"/>
<feature type="domain" description="EGF-like" evidence="5">
    <location>
        <begin position="133"/>
        <end position="169"/>
    </location>
</feature>
<dbReference type="EMBL" id="CANHGI010000005">
    <property type="protein sequence ID" value="CAI5452749.1"/>
    <property type="molecule type" value="Genomic_DNA"/>
</dbReference>
<evidence type="ECO:0000256" key="2">
    <source>
        <dbReference type="SAM" id="MobiDB-lite"/>
    </source>
</evidence>
<comment type="caution">
    <text evidence="1">Lacks conserved residue(s) required for the propagation of feature annotation.</text>
</comment>
<keyword evidence="3" id="KW-0472">Membrane</keyword>
<dbReference type="PROSITE" id="PS00022">
    <property type="entry name" value="EGF_1"/>
    <property type="match status" value="2"/>
</dbReference>
<organism evidence="6 7">
    <name type="scientific">Caenorhabditis angaria</name>
    <dbReference type="NCBI Taxonomy" id="860376"/>
    <lineage>
        <taxon>Eukaryota</taxon>
        <taxon>Metazoa</taxon>
        <taxon>Ecdysozoa</taxon>
        <taxon>Nematoda</taxon>
        <taxon>Chromadorea</taxon>
        <taxon>Rhabditida</taxon>
        <taxon>Rhabditina</taxon>
        <taxon>Rhabditomorpha</taxon>
        <taxon>Rhabditoidea</taxon>
        <taxon>Rhabditidae</taxon>
        <taxon>Peloderinae</taxon>
        <taxon>Caenorhabditis</taxon>
    </lineage>
</organism>
<name>A0A9P1IXB6_9PELO</name>
<keyword evidence="1" id="KW-1015">Disulfide bond</keyword>
<feature type="compositionally biased region" description="Polar residues" evidence="2">
    <location>
        <begin position="372"/>
        <end position="381"/>
    </location>
</feature>
<keyword evidence="1" id="KW-0245">EGF-like domain</keyword>